<dbReference type="PROSITE" id="PS50234">
    <property type="entry name" value="VWFA"/>
    <property type="match status" value="1"/>
</dbReference>
<dbReference type="RefSeq" id="WP_103309346.1">
    <property type="nucleotide sequence ID" value="NZ_PPPD01000001.1"/>
</dbReference>
<name>A0A2K3UUB1_9DEIO</name>
<reference evidence="4 5" key="1">
    <citation type="submission" date="2018-01" db="EMBL/GenBank/DDBJ databases">
        <title>Deinococcus koreensis sp. nov., a radiation-resistant bacterium isolated from river water.</title>
        <authorList>
            <person name="Choi A."/>
        </authorList>
    </citation>
    <scope>NUCLEOTIDE SEQUENCE [LARGE SCALE GENOMIC DNA]</scope>
    <source>
        <strain evidence="4 5">SJW1-2</strain>
    </source>
</reference>
<keyword evidence="2" id="KW-1133">Transmembrane helix</keyword>
<feature type="region of interest" description="Disordered" evidence="1">
    <location>
        <begin position="1374"/>
        <end position="1393"/>
    </location>
</feature>
<dbReference type="PANTHER" id="PTHR37464:SF1">
    <property type="entry name" value="BLL2463 PROTEIN"/>
    <property type="match status" value="1"/>
</dbReference>
<dbReference type="Proteomes" id="UP000236379">
    <property type="component" value="Unassembled WGS sequence"/>
</dbReference>
<dbReference type="Gene3D" id="3.40.50.410">
    <property type="entry name" value="von Willebrand factor, type A domain"/>
    <property type="match status" value="1"/>
</dbReference>
<dbReference type="PANTHER" id="PTHR37464">
    <property type="entry name" value="BLL2463 PROTEIN"/>
    <property type="match status" value="1"/>
</dbReference>
<dbReference type="OrthoDB" id="9781333at2"/>
<accession>A0A2K3UUB1</accession>
<feature type="region of interest" description="Disordered" evidence="1">
    <location>
        <begin position="1174"/>
        <end position="1196"/>
    </location>
</feature>
<dbReference type="EMBL" id="PPPD01000001">
    <property type="protein sequence ID" value="PNY80121.1"/>
    <property type="molecule type" value="Genomic_DNA"/>
</dbReference>
<feature type="region of interest" description="Disordered" evidence="1">
    <location>
        <begin position="661"/>
        <end position="694"/>
    </location>
</feature>
<gene>
    <name evidence="4" type="ORF">CVO96_01010</name>
</gene>
<feature type="domain" description="VWFA" evidence="3">
    <location>
        <begin position="963"/>
        <end position="1139"/>
    </location>
</feature>
<evidence type="ECO:0000259" key="3">
    <source>
        <dbReference type="PROSITE" id="PS50234"/>
    </source>
</evidence>
<dbReference type="InterPro" id="IPR036465">
    <property type="entry name" value="vWFA_dom_sf"/>
</dbReference>
<feature type="compositionally biased region" description="Low complexity" evidence="1">
    <location>
        <begin position="1183"/>
        <end position="1196"/>
    </location>
</feature>
<dbReference type="SUPFAM" id="SSF52317">
    <property type="entry name" value="Class I glutamine amidotransferase-like"/>
    <property type="match status" value="1"/>
</dbReference>
<protein>
    <recommendedName>
        <fullName evidence="3">VWFA domain-containing protein</fullName>
    </recommendedName>
</protein>
<evidence type="ECO:0000313" key="5">
    <source>
        <dbReference type="Proteomes" id="UP000236379"/>
    </source>
</evidence>
<organism evidence="4 5">
    <name type="scientific">Deinococcus koreensis</name>
    <dbReference type="NCBI Taxonomy" id="2054903"/>
    <lineage>
        <taxon>Bacteria</taxon>
        <taxon>Thermotogati</taxon>
        <taxon>Deinococcota</taxon>
        <taxon>Deinococci</taxon>
        <taxon>Deinococcales</taxon>
        <taxon>Deinococcaceae</taxon>
        <taxon>Deinococcus</taxon>
    </lineage>
</organism>
<keyword evidence="5" id="KW-1185">Reference proteome</keyword>
<sequence>MSLGSPLWLLLILLAGVLVYFHRQRRAQRAALVGSLHLWRRLALQSAPRARPRVRLSAALLLQGLVLALVALALARPGARPAATGGDVLLLIEAGRSMRATDVRPDRFGAAVAGALGEVEGRTSALLVADWPVPLAVNREGRAGVRAALRSATAGDGAPDWTAAARMAQAWIGGSPAGGSPRVIAYVSPGQAGAARAALRPLEATIRVIGGAAPNAAMSGFAVTAGRGGAPWALSGAVRNFGPAGKRNVTVALDGRVMAVQRLNLAANGETPFALRFTPGQGGVLSARLDASDVLPADDAAQVVLRPTAPPLRVALVGPPGTAGSAPGDPAGRGAAALPGARVTRSSALPAAGEADLLIVTDPARQPGETVPAAPVTLWLNAPQRGSRSDSVLAWDTAGALGQGVPWGDLGGVTRAPTAPWPTATALLTGRTGPLIELRREAGRTEVRVNMPLDSGAQDESGWTGTPAFPVFLSNLAHLARPDAGERTPAPCRVGQPCALPAGSRRLQLPAVDGPAPVVEGAAGASFVPWRAGIATADGQPIAVSRLAGPDADLRSGAEAERGPREAPARISWFPFGWRDSLAAAWRPLLLLALLTLIAELVLLTRSEPTLQRGRWATLSRPQRRMLALHGLAAALLLLAVLNVSLPRPGGQAASARVVLPGTADPRGSEPTVWGTSPPSPVAPTGRPDGSPAGDLAAALEVAAASLPGGTPQLLRVQEGRWPASARLPGVLARLRSQGTAVVIDPSTPALAPALTLGAFETPAEVAPGQPFAASLVVLARAAGEARLVLRRGDRVLLDSPVVLQSGLNRLALPLREDTPGTAGYVLGLSLPGQPSAGGTLQAFAATRITPAEAVLIVGPDAAARRSLGRALQIQEVSSRDLSPQQLTPALVAGARRITLLDTPAQALDPGVRAALDERVRSGGHLLLVGAAGAFGPGGYVGTTLETLSPLSGRVPRDLPRLALGLALDKSGSMNERVGGEVTKLDLIKSAALNSALLLSPQSDIAVIAFDSAPKLAVPLTRASNQAQIRAQIGRIEAEGGTVVKRALEATLKELLKSGASRKHLILLTDGVDGGIFSPEEYRRLIRRIRATGITVSTVSVGSGMHIPLMRDIALWGEGRFAQAQDWRDVPSLLARDTLDQGESAVKSGAFAARWPDGTPLTLGRYARTTLKPGATPLGQITPAQGGAAQAGAEQPADPLAATWRVGLGSVSALAALPTDAGNSLARRADFPARLAALVRGPGPLGTDDPARPTLVRDGADLVVSAPTPTLELSGPQGTWFLTLQPGERGQYQTRLYAPLPGGYSAGAGPLSAALGLPPTAQPLKTVLEEAGGSGAETLGAGWAWQETWPAFALLALLSFFAGLALRYLPERAAPRPAPVSPREAPLGMPPPG</sequence>
<dbReference type="SMART" id="SM00327">
    <property type="entry name" value="VWA"/>
    <property type="match status" value="1"/>
</dbReference>
<keyword evidence="2" id="KW-0812">Transmembrane</keyword>
<feature type="transmembrane region" description="Helical" evidence="2">
    <location>
        <begin position="6"/>
        <end position="22"/>
    </location>
</feature>
<evidence type="ECO:0000256" key="2">
    <source>
        <dbReference type="SAM" id="Phobius"/>
    </source>
</evidence>
<keyword evidence="2" id="KW-0472">Membrane</keyword>
<feature type="transmembrane region" description="Helical" evidence="2">
    <location>
        <begin position="626"/>
        <end position="646"/>
    </location>
</feature>
<comment type="caution">
    <text evidence="4">The sequence shown here is derived from an EMBL/GenBank/DDBJ whole genome shotgun (WGS) entry which is preliminary data.</text>
</comment>
<evidence type="ECO:0000313" key="4">
    <source>
        <dbReference type="EMBL" id="PNY80121.1"/>
    </source>
</evidence>
<dbReference type="SUPFAM" id="SSF53300">
    <property type="entry name" value="vWA-like"/>
    <property type="match status" value="1"/>
</dbReference>
<feature type="transmembrane region" description="Helical" evidence="2">
    <location>
        <begin position="56"/>
        <end position="75"/>
    </location>
</feature>
<proteinExistence type="predicted"/>
<dbReference type="InterPro" id="IPR002035">
    <property type="entry name" value="VWF_A"/>
</dbReference>
<feature type="transmembrane region" description="Helical" evidence="2">
    <location>
        <begin position="585"/>
        <end position="605"/>
    </location>
</feature>
<dbReference type="InterPro" id="IPR029062">
    <property type="entry name" value="Class_I_gatase-like"/>
</dbReference>
<dbReference type="Pfam" id="PF00092">
    <property type="entry name" value="VWA"/>
    <property type="match status" value="1"/>
</dbReference>
<evidence type="ECO:0000256" key="1">
    <source>
        <dbReference type="SAM" id="MobiDB-lite"/>
    </source>
</evidence>